<dbReference type="STRING" id="1454373.ACMU_04240"/>
<dbReference type="OrthoDB" id="8116725at2"/>
<proteinExistence type="predicted"/>
<feature type="domain" description="YjiS-like" evidence="1">
    <location>
        <begin position="23"/>
        <end position="58"/>
    </location>
</feature>
<dbReference type="RefSeq" id="WP_035262591.1">
    <property type="nucleotide sequence ID" value="NZ_JFKE01000011.1"/>
</dbReference>
<protein>
    <recommendedName>
        <fullName evidence="1">YjiS-like domain-containing protein</fullName>
    </recommendedName>
</protein>
<dbReference type="Pfam" id="PF06568">
    <property type="entry name" value="YjiS-like"/>
    <property type="match status" value="1"/>
</dbReference>
<keyword evidence="3" id="KW-1185">Reference proteome</keyword>
<reference evidence="2 3" key="1">
    <citation type="submission" date="2014-03" db="EMBL/GenBank/DDBJ databases">
        <title>Draft Genome Sequence of Actibacterium mucosum KCTC 23349, a Marine Alphaproteobacterium with Complex Ionic Requirements Isolated from Mediterranean Seawater at Malvarrosa Beach, Valencia, Spain.</title>
        <authorList>
            <person name="Arahal D.R."/>
            <person name="Shao Z."/>
            <person name="Lai Q."/>
            <person name="Pujalte M.J."/>
        </authorList>
    </citation>
    <scope>NUCLEOTIDE SEQUENCE [LARGE SCALE GENOMIC DNA]</scope>
    <source>
        <strain evidence="2 3">KCTC 23349</strain>
    </source>
</reference>
<gene>
    <name evidence="2" type="ORF">ACMU_04240</name>
</gene>
<dbReference type="Proteomes" id="UP000026249">
    <property type="component" value="Unassembled WGS sequence"/>
</dbReference>
<dbReference type="AlphaFoldDB" id="A0A037ZES1"/>
<accession>A0A037ZES1</accession>
<organism evidence="2 3">
    <name type="scientific">Actibacterium mucosum KCTC 23349</name>
    <dbReference type="NCBI Taxonomy" id="1454373"/>
    <lineage>
        <taxon>Bacteria</taxon>
        <taxon>Pseudomonadati</taxon>
        <taxon>Pseudomonadota</taxon>
        <taxon>Alphaproteobacteria</taxon>
        <taxon>Rhodobacterales</taxon>
        <taxon>Roseobacteraceae</taxon>
        <taxon>Actibacterium</taxon>
    </lineage>
</organism>
<evidence type="ECO:0000313" key="2">
    <source>
        <dbReference type="EMBL" id="KAJ54113.1"/>
    </source>
</evidence>
<dbReference type="EMBL" id="JFKE01000011">
    <property type="protein sequence ID" value="KAJ54113.1"/>
    <property type="molecule type" value="Genomic_DNA"/>
</dbReference>
<name>A0A037ZES1_9RHOB</name>
<dbReference type="InterPro" id="IPR009506">
    <property type="entry name" value="YjiS-like"/>
</dbReference>
<comment type="caution">
    <text evidence="2">The sequence shown here is derived from an EMBL/GenBank/DDBJ whole genome shotgun (WGS) entry which is preliminary data.</text>
</comment>
<evidence type="ECO:0000259" key="1">
    <source>
        <dbReference type="Pfam" id="PF06568"/>
    </source>
</evidence>
<evidence type="ECO:0000313" key="3">
    <source>
        <dbReference type="Proteomes" id="UP000026249"/>
    </source>
</evidence>
<sequence length="61" mass="6835">MAAFETTRPLVADRPTFGFIGALAALVLEWNDRRVTRKSLSKLSDDMLEDIGLTRADVNRL</sequence>